<evidence type="ECO:0000313" key="2">
    <source>
        <dbReference type="EMBL" id="MFC3529939.1"/>
    </source>
</evidence>
<comment type="caution">
    <text evidence="2">The sequence shown here is derived from an EMBL/GenBank/DDBJ whole genome shotgun (WGS) entry which is preliminary data.</text>
</comment>
<dbReference type="PANTHER" id="PTHR43664">
    <property type="entry name" value="MONOAMINE OXIDASE-RELATED"/>
    <property type="match status" value="1"/>
</dbReference>
<sequence>MTGRRLPPGSHGYGDIRVADYIETDSREITPALIDDFAEMTGDRFAIHMSDEAARAMGFPCRVAHGLLVLSVIDGLKNNTPAQFRALASLGWDWAFSAPVLAGDSVQALFIVEAMRPTSDGKRGILTLAVEVRNQRGEIVQRGHNRLMVWR</sequence>
<protein>
    <submittedName>
        <fullName evidence="2">MaoC family dehydratase</fullName>
    </submittedName>
</protein>
<dbReference type="Pfam" id="PF01575">
    <property type="entry name" value="MaoC_dehydratas"/>
    <property type="match status" value="1"/>
</dbReference>
<evidence type="ECO:0000259" key="1">
    <source>
        <dbReference type="Pfam" id="PF01575"/>
    </source>
</evidence>
<organism evidence="2 3">
    <name type="scientific">Paracoccus mangrovi</name>
    <dbReference type="NCBI Taxonomy" id="1715645"/>
    <lineage>
        <taxon>Bacteria</taxon>
        <taxon>Pseudomonadati</taxon>
        <taxon>Pseudomonadota</taxon>
        <taxon>Alphaproteobacteria</taxon>
        <taxon>Rhodobacterales</taxon>
        <taxon>Paracoccaceae</taxon>
        <taxon>Paracoccus</taxon>
    </lineage>
</organism>
<evidence type="ECO:0000313" key="3">
    <source>
        <dbReference type="Proteomes" id="UP001595721"/>
    </source>
</evidence>
<dbReference type="InterPro" id="IPR052342">
    <property type="entry name" value="MCH/BMMD"/>
</dbReference>
<dbReference type="Gene3D" id="3.10.129.10">
    <property type="entry name" value="Hotdog Thioesterase"/>
    <property type="match status" value="1"/>
</dbReference>
<name>A0ABV7R6T7_9RHOB</name>
<accession>A0ABV7R6T7</accession>
<gene>
    <name evidence="2" type="ORF">ACFOMH_17325</name>
</gene>
<feature type="domain" description="MaoC-like" evidence="1">
    <location>
        <begin position="24"/>
        <end position="128"/>
    </location>
</feature>
<dbReference type="RefSeq" id="WP_377746075.1">
    <property type="nucleotide sequence ID" value="NZ_JBHRXJ010000016.1"/>
</dbReference>
<proteinExistence type="predicted"/>
<dbReference type="PANTHER" id="PTHR43664:SF1">
    <property type="entry name" value="BETA-METHYLMALYL-COA DEHYDRATASE"/>
    <property type="match status" value="1"/>
</dbReference>
<dbReference type="InterPro" id="IPR002539">
    <property type="entry name" value="MaoC-like_dom"/>
</dbReference>
<dbReference type="EMBL" id="JBHRXJ010000016">
    <property type="protein sequence ID" value="MFC3529939.1"/>
    <property type="molecule type" value="Genomic_DNA"/>
</dbReference>
<reference evidence="3" key="1">
    <citation type="journal article" date="2019" name="Int. J. Syst. Evol. Microbiol.">
        <title>The Global Catalogue of Microorganisms (GCM) 10K type strain sequencing project: providing services to taxonomists for standard genome sequencing and annotation.</title>
        <authorList>
            <consortium name="The Broad Institute Genomics Platform"/>
            <consortium name="The Broad Institute Genome Sequencing Center for Infectious Disease"/>
            <person name="Wu L."/>
            <person name="Ma J."/>
        </authorList>
    </citation>
    <scope>NUCLEOTIDE SEQUENCE [LARGE SCALE GENOMIC DNA]</scope>
    <source>
        <strain evidence="3">KCTC 42899</strain>
    </source>
</reference>
<dbReference type="CDD" id="cd03441">
    <property type="entry name" value="R_hydratase_like"/>
    <property type="match status" value="1"/>
</dbReference>
<keyword evidence="3" id="KW-1185">Reference proteome</keyword>
<dbReference type="SUPFAM" id="SSF54637">
    <property type="entry name" value="Thioesterase/thiol ester dehydrase-isomerase"/>
    <property type="match status" value="1"/>
</dbReference>
<dbReference type="InterPro" id="IPR029069">
    <property type="entry name" value="HotDog_dom_sf"/>
</dbReference>
<dbReference type="Proteomes" id="UP001595721">
    <property type="component" value="Unassembled WGS sequence"/>
</dbReference>